<dbReference type="InterPro" id="IPR044053">
    <property type="entry name" value="AsaB-like"/>
</dbReference>
<protein>
    <submittedName>
        <fullName evidence="1">Uncharacterized protein</fullName>
    </submittedName>
</protein>
<proteinExistence type="predicted"/>
<dbReference type="PANTHER" id="PTHR34598:SF3">
    <property type="entry name" value="OXIDOREDUCTASE AN1597"/>
    <property type="match status" value="1"/>
</dbReference>
<dbReference type="NCBIfam" id="NF041278">
    <property type="entry name" value="CmcJ_NvfI_EfuI"/>
    <property type="match status" value="1"/>
</dbReference>
<sequence length="134" mass="14983">MSEHSIRAVVHYLIPGDGKPIYYASVGGADAQLNISNAEFEERVVSINDARDQSIPASLDKEGFSLRSHDSEISDFYELADQQQRYEEELRDLVLPLVGGSNLLVFDHTLRSDSAAIRSQYNTREPAAVVHNDY</sequence>
<accession>A0A383A4T8</accession>
<dbReference type="AlphaFoldDB" id="A0A383A4T8"/>
<organism evidence="1">
    <name type="scientific">marine metagenome</name>
    <dbReference type="NCBI Taxonomy" id="408172"/>
    <lineage>
        <taxon>unclassified sequences</taxon>
        <taxon>metagenomes</taxon>
        <taxon>ecological metagenomes</taxon>
    </lineage>
</organism>
<feature type="non-terminal residue" evidence="1">
    <location>
        <position position="134"/>
    </location>
</feature>
<dbReference type="EMBL" id="UINC01188681">
    <property type="protein sequence ID" value="SVE02018.1"/>
    <property type="molecule type" value="Genomic_DNA"/>
</dbReference>
<gene>
    <name evidence="1" type="ORF">METZ01_LOCUS454872</name>
</gene>
<evidence type="ECO:0000313" key="1">
    <source>
        <dbReference type="EMBL" id="SVE02018.1"/>
    </source>
</evidence>
<name>A0A383A4T8_9ZZZZ</name>
<dbReference type="GO" id="GO:0016491">
    <property type="term" value="F:oxidoreductase activity"/>
    <property type="evidence" value="ECO:0007669"/>
    <property type="project" value="InterPro"/>
</dbReference>
<dbReference type="PANTHER" id="PTHR34598">
    <property type="entry name" value="BLL6449 PROTEIN"/>
    <property type="match status" value="1"/>
</dbReference>
<reference evidence="1" key="1">
    <citation type="submission" date="2018-05" db="EMBL/GenBank/DDBJ databases">
        <authorList>
            <person name="Lanie J.A."/>
            <person name="Ng W.-L."/>
            <person name="Kazmierczak K.M."/>
            <person name="Andrzejewski T.M."/>
            <person name="Davidsen T.M."/>
            <person name="Wayne K.J."/>
            <person name="Tettelin H."/>
            <person name="Glass J.I."/>
            <person name="Rusch D."/>
            <person name="Podicherti R."/>
            <person name="Tsui H.-C.T."/>
            <person name="Winkler M.E."/>
        </authorList>
    </citation>
    <scope>NUCLEOTIDE SEQUENCE</scope>
</reference>